<keyword evidence="1" id="KW-1133">Transmembrane helix</keyword>
<reference evidence="3" key="1">
    <citation type="submission" date="2016-06" db="EMBL/GenBank/DDBJ databases">
        <authorList>
            <person name="Varghese N."/>
            <person name="Submissions Spin"/>
        </authorList>
    </citation>
    <scope>NUCLEOTIDE SEQUENCE [LARGE SCALE GENOMIC DNA]</scope>
    <source>
        <strain evidence="3">DSM 43816</strain>
    </source>
</reference>
<dbReference type="OrthoDB" id="3404569at2"/>
<keyword evidence="1" id="KW-0472">Membrane</keyword>
<dbReference type="InParanoid" id="A0A1C4VBX8"/>
<dbReference type="AlphaFoldDB" id="A0A1C4VBX8"/>
<evidence type="ECO:0000313" key="2">
    <source>
        <dbReference type="EMBL" id="SCE81462.1"/>
    </source>
</evidence>
<dbReference type="EMBL" id="LT607413">
    <property type="protein sequence ID" value="SCE81462.1"/>
    <property type="molecule type" value="Genomic_DNA"/>
</dbReference>
<protein>
    <submittedName>
        <fullName evidence="2">Uncharacterized protein</fullName>
    </submittedName>
</protein>
<dbReference type="Proteomes" id="UP000198253">
    <property type="component" value="Chromosome I"/>
</dbReference>
<proteinExistence type="predicted"/>
<accession>A0A1C4VBX8</accession>
<feature type="transmembrane region" description="Helical" evidence="1">
    <location>
        <begin position="36"/>
        <end position="58"/>
    </location>
</feature>
<evidence type="ECO:0000313" key="3">
    <source>
        <dbReference type="Proteomes" id="UP000198253"/>
    </source>
</evidence>
<gene>
    <name evidence="2" type="ORF">GA0070618_1126</name>
</gene>
<evidence type="ECO:0000256" key="1">
    <source>
        <dbReference type="SAM" id="Phobius"/>
    </source>
</evidence>
<dbReference type="RefSeq" id="WP_088980681.1">
    <property type="nucleotide sequence ID" value="NZ_JBFAII010000023.1"/>
</dbReference>
<keyword evidence="3" id="KW-1185">Reference proteome</keyword>
<sequence>MTLKWLAVLVATVSVTLSVTGNVVVGAIDGGQLPLVVNLFALTTAGTAVVLAVLAELYDRLNDRLTALTEFLVARLNDIEAHTGDRNAGFVEGYLLSHEREATVVPFGRRGRGAAER</sequence>
<organism evidence="2 3">
    <name type="scientific">Micromonospora echinospora</name>
    <name type="common">Micromonospora purpurea</name>
    <dbReference type="NCBI Taxonomy" id="1877"/>
    <lineage>
        <taxon>Bacteria</taxon>
        <taxon>Bacillati</taxon>
        <taxon>Actinomycetota</taxon>
        <taxon>Actinomycetes</taxon>
        <taxon>Micromonosporales</taxon>
        <taxon>Micromonosporaceae</taxon>
        <taxon>Micromonospora</taxon>
    </lineage>
</organism>
<name>A0A1C4VBX8_MICEC</name>
<keyword evidence="1" id="KW-0812">Transmembrane</keyword>